<evidence type="ECO:0000256" key="3">
    <source>
        <dbReference type="ARBA" id="ARBA00022448"/>
    </source>
</evidence>
<keyword evidence="14" id="KW-1185">Reference proteome</keyword>
<dbReference type="InterPro" id="IPR003439">
    <property type="entry name" value="ABC_transporter-like_ATP-bd"/>
</dbReference>
<dbReference type="Proteomes" id="UP000305067">
    <property type="component" value="Unassembled WGS sequence"/>
</dbReference>
<comment type="similarity">
    <text evidence="2">Belongs to the ABC transporter superfamily. ABCC family. Conjugate transporter (TC 3.A.1.208) subfamily.</text>
</comment>
<feature type="transmembrane region" description="Helical" evidence="10">
    <location>
        <begin position="429"/>
        <end position="450"/>
    </location>
</feature>
<evidence type="ECO:0000256" key="5">
    <source>
        <dbReference type="ARBA" id="ARBA00022741"/>
    </source>
</evidence>
<feature type="compositionally biased region" description="Basic and acidic residues" evidence="9">
    <location>
        <begin position="754"/>
        <end position="776"/>
    </location>
</feature>
<dbReference type="Pfam" id="PF00005">
    <property type="entry name" value="ABC_tran"/>
    <property type="match status" value="2"/>
</dbReference>
<feature type="transmembrane region" description="Helical" evidence="10">
    <location>
        <begin position="826"/>
        <end position="847"/>
    </location>
</feature>
<dbReference type="FunFam" id="3.40.50.300:FF:000565">
    <property type="entry name" value="ABC bile acid transporter"/>
    <property type="match status" value="1"/>
</dbReference>
<dbReference type="InterPro" id="IPR036640">
    <property type="entry name" value="ABC1_TM_sf"/>
</dbReference>
<evidence type="ECO:0000256" key="10">
    <source>
        <dbReference type="SAM" id="Phobius"/>
    </source>
</evidence>
<dbReference type="PANTHER" id="PTHR24223">
    <property type="entry name" value="ATP-BINDING CASSETTE SUB-FAMILY C"/>
    <property type="match status" value="1"/>
</dbReference>
<protein>
    <submittedName>
        <fullName evidence="13">Multidrug resistance-associated ABC transporter</fullName>
    </submittedName>
</protein>
<dbReference type="EMBL" id="ML178835">
    <property type="protein sequence ID" value="TFK99123.1"/>
    <property type="molecule type" value="Genomic_DNA"/>
</dbReference>
<dbReference type="OrthoDB" id="6500128at2759"/>
<feature type="transmembrane region" description="Helical" evidence="10">
    <location>
        <begin position="1065"/>
        <end position="1085"/>
    </location>
</feature>
<gene>
    <name evidence="13" type="ORF">BDV98DRAFT_606312</name>
</gene>
<evidence type="ECO:0000256" key="2">
    <source>
        <dbReference type="ARBA" id="ARBA00009726"/>
    </source>
</evidence>
<dbReference type="CDD" id="cd03244">
    <property type="entry name" value="ABCC_MRP_domain2"/>
    <property type="match status" value="1"/>
</dbReference>
<keyword evidence="8 10" id="KW-0472">Membrane</keyword>
<keyword evidence="5" id="KW-0547">Nucleotide-binding</keyword>
<dbReference type="InterPro" id="IPR050173">
    <property type="entry name" value="ABC_transporter_C-like"/>
</dbReference>
<reference evidence="13 14" key="1">
    <citation type="journal article" date="2019" name="Nat. Ecol. Evol.">
        <title>Megaphylogeny resolves global patterns of mushroom evolution.</title>
        <authorList>
            <person name="Varga T."/>
            <person name="Krizsan K."/>
            <person name="Foldi C."/>
            <person name="Dima B."/>
            <person name="Sanchez-Garcia M."/>
            <person name="Sanchez-Ramirez S."/>
            <person name="Szollosi G.J."/>
            <person name="Szarkandi J.G."/>
            <person name="Papp V."/>
            <person name="Albert L."/>
            <person name="Andreopoulos W."/>
            <person name="Angelini C."/>
            <person name="Antonin V."/>
            <person name="Barry K.W."/>
            <person name="Bougher N.L."/>
            <person name="Buchanan P."/>
            <person name="Buyck B."/>
            <person name="Bense V."/>
            <person name="Catcheside P."/>
            <person name="Chovatia M."/>
            <person name="Cooper J."/>
            <person name="Damon W."/>
            <person name="Desjardin D."/>
            <person name="Finy P."/>
            <person name="Geml J."/>
            <person name="Haridas S."/>
            <person name="Hughes K."/>
            <person name="Justo A."/>
            <person name="Karasinski D."/>
            <person name="Kautmanova I."/>
            <person name="Kiss B."/>
            <person name="Kocsube S."/>
            <person name="Kotiranta H."/>
            <person name="LaButti K.M."/>
            <person name="Lechner B.E."/>
            <person name="Liimatainen K."/>
            <person name="Lipzen A."/>
            <person name="Lukacs Z."/>
            <person name="Mihaltcheva S."/>
            <person name="Morgado L.N."/>
            <person name="Niskanen T."/>
            <person name="Noordeloos M.E."/>
            <person name="Ohm R.A."/>
            <person name="Ortiz-Santana B."/>
            <person name="Ovrebo C."/>
            <person name="Racz N."/>
            <person name="Riley R."/>
            <person name="Savchenko A."/>
            <person name="Shiryaev A."/>
            <person name="Soop K."/>
            <person name="Spirin V."/>
            <person name="Szebenyi C."/>
            <person name="Tomsovsky M."/>
            <person name="Tulloss R.E."/>
            <person name="Uehling J."/>
            <person name="Grigoriev I.V."/>
            <person name="Vagvolgyi C."/>
            <person name="Papp T."/>
            <person name="Martin F.M."/>
            <person name="Miettinen O."/>
            <person name="Hibbett D.S."/>
            <person name="Nagy L.G."/>
        </authorList>
    </citation>
    <scope>NUCLEOTIDE SEQUENCE [LARGE SCALE GENOMIC DNA]</scope>
    <source>
        <strain evidence="13 14">CBS 309.79</strain>
    </source>
</reference>
<dbReference type="Gene3D" id="3.40.50.300">
    <property type="entry name" value="P-loop containing nucleotide triphosphate hydrolases"/>
    <property type="match status" value="2"/>
</dbReference>
<dbReference type="PANTHER" id="PTHR24223:SF456">
    <property type="entry name" value="MULTIDRUG RESISTANCE-ASSOCIATED PROTEIN LETHAL(2)03659"/>
    <property type="match status" value="1"/>
</dbReference>
<feature type="domain" description="ABC transmembrane type-1" evidence="12">
    <location>
        <begin position="145"/>
        <end position="445"/>
    </location>
</feature>
<evidence type="ECO:0000259" key="12">
    <source>
        <dbReference type="PROSITE" id="PS50929"/>
    </source>
</evidence>
<dbReference type="GO" id="GO:0016887">
    <property type="term" value="F:ATP hydrolysis activity"/>
    <property type="evidence" value="ECO:0007669"/>
    <property type="project" value="InterPro"/>
</dbReference>
<feature type="transmembrane region" description="Helical" evidence="10">
    <location>
        <begin position="954"/>
        <end position="970"/>
    </location>
</feature>
<feature type="region of interest" description="Disordered" evidence="9">
    <location>
        <begin position="495"/>
        <end position="516"/>
    </location>
</feature>
<accession>A0A5C3QL64</accession>
<dbReference type="PROSITE" id="PS50929">
    <property type="entry name" value="ABC_TM1F"/>
    <property type="match status" value="2"/>
</dbReference>
<dbReference type="PROSITE" id="PS00211">
    <property type="entry name" value="ABC_TRANSPORTER_1"/>
    <property type="match status" value="2"/>
</dbReference>
<evidence type="ECO:0000256" key="4">
    <source>
        <dbReference type="ARBA" id="ARBA00022692"/>
    </source>
</evidence>
<keyword evidence="3" id="KW-0813">Transport</keyword>
<dbReference type="SUPFAM" id="SSF90123">
    <property type="entry name" value="ABC transporter transmembrane region"/>
    <property type="match status" value="2"/>
</dbReference>
<feature type="region of interest" description="Disordered" evidence="9">
    <location>
        <begin position="99"/>
        <end position="123"/>
    </location>
</feature>
<dbReference type="SMART" id="SM00382">
    <property type="entry name" value="AAA"/>
    <property type="match status" value="2"/>
</dbReference>
<evidence type="ECO:0000256" key="1">
    <source>
        <dbReference type="ARBA" id="ARBA00004141"/>
    </source>
</evidence>
<dbReference type="Gene3D" id="1.20.1560.10">
    <property type="entry name" value="ABC transporter type 1, transmembrane domain"/>
    <property type="match status" value="2"/>
</dbReference>
<evidence type="ECO:0000256" key="9">
    <source>
        <dbReference type="SAM" id="MobiDB-lite"/>
    </source>
</evidence>
<feature type="domain" description="ABC transporter" evidence="11">
    <location>
        <begin position="522"/>
        <end position="747"/>
    </location>
</feature>
<dbReference type="CDD" id="cd18597">
    <property type="entry name" value="ABC_6TM_YOR1_D1_like"/>
    <property type="match status" value="1"/>
</dbReference>
<dbReference type="InterPro" id="IPR017871">
    <property type="entry name" value="ABC_transporter-like_CS"/>
</dbReference>
<dbReference type="FunFam" id="3.40.50.300:FF:000997">
    <property type="entry name" value="Multidrug resistance-associated protein 1"/>
    <property type="match status" value="1"/>
</dbReference>
<feature type="compositionally biased region" description="Basic and acidic residues" evidence="9">
    <location>
        <begin position="495"/>
        <end position="515"/>
    </location>
</feature>
<dbReference type="CDD" id="cd18606">
    <property type="entry name" value="ABC_6TM_YOR1_D2_like"/>
    <property type="match status" value="1"/>
</dbReference>
<dbReference type="GO" id="GO:0016020">
    <property type="term" value="C:membrane"/>
    <property type="evidence" value="ECO:0007669"/>
    <property type="project" value="UniProtKB-SubCell"/>
</dbReference>
<dbReference type="STRING" id="1884261.A0A5C3QL64"/>
<dbReference type="InterPro" id="IPR011527">
    <property type="entry name" value="ABC1_TM_dom"/>
</dbReference>
<evidence type="ECO:0000313" key="13">
    <source>
        <dbReference type="EMBL" id="TFK99123.1"/>
    </source>
</evidence>
<dbReference type="SUPFAM" id="SSF52540">
    <property type="entry name" value="P-loop containing nucleoside triphosphate hydrolases"/>
    <property type="match status" value="2"/>
</dbReference>
<evidence type="ECO:0000259" key="11">
    <source>
        <dbReference type="PROSITE" id="PS50893"/>
    </source>
</evidence>
<dbReference type="CDD" id="cd03250">
    <property type="entry name" value="ABCC_MRP_domain1"/>
    <property type="match status" value="1"/>
</dbReference>
<feature type="transmembrane region" description="Helical" evidence="10">
    <location>
        <begin position="801"/>
        <end position="820"/>
    </location>
</feature>
<feature type="domain" description="ABC transmembrane type-1" evidence="12">
    <location>
        <begin position="813"/>
        <end position="1093"/>
    </location>
</feature>
<evidence type="ECO:0000313" key="14">
    <source>
        <dbReference type="Proteomes" id="UP000305067"/>
    </source>
</evidence>
<keyword evidence="6" id="KW-0067">ATP-binding</keyword>
<feature type="region of interest" description="Disordered" evidence="9">
    <location>
        <begin position="752"/>
        <end position="777"/>
    </location>
</feature>
<keyword evidence="4 10" id="KW-0812">Transmembrane</keyword>
<comment type="subcellular location">
    <subcellularLocation>
        <location evidence="1">Membrane</location>
        <topology evidence="1">Multi-pass membrane protein</topology>
    </subcellularLocation>
</comment>
<dbReference type="InterPro" id="IPR027417">
    <property type="entry name" value="P-loop_NTPase"/>
</dbReference>
<organism evidence="13 14">
    <name type="scientific">Pterulicium gracile</name>
    <dbReference type="NCBI Taxonomy" id="1884261"/>
    <lineage>
        <taxon>Eukaryota</taxon>
        <taxon>Fungi</taxon>
        <taxon>Dikarya</taxon>
        <taxon>Basidiomycota</taxon>
        <taxon>Agaricomycotina</taxon>
        <taxon>Agaricomycetes</taxon>
        <taxon>Agaricomycetidae</taxon>
        <taxon>Agaricales</taxon>
        <taxon>Pleurotineae</taxon>
        <taxon>Pterulaceae</taxon>
        <taxon>Pterulicium</taxon>
    </lineage>
</organism>
<feature type="transmembrane region" description="Helical" evidence="10">
    <location>
        <begin position="282"/>
        <end position="299"/>
    </location>
</feature>
<evidence type="ECO:0000256" key="7">
    <source>
        <dbReference type="ARBA" id="ARBA00022989"/>
    </source>
</evidence>
<evidence type="ECO:0000256" key="6">
    <source>
        <dbReference type="ARBA" id="ARBA00022840"/>
    </source>
</evidence>
<proteinExistence type="inferred from homology"/>
<dbReference type="Pfam" id="PF00664">
    <property type="entry name" value="ABC_membrane"/>
    <property type="match status" value="2"/>
</dbReference>
<feature type="transmembrane region" description="Helical" evidence="10">
    <location>
        <begin position="305"/>
        <end position="323"/>
    </location>
</feature>
<dbReference type="InterPro" id="IPR003593">
    <property type="entry name" value="AAA+_ATPase"/>
</dbReference>
<dbReference type="GO" id="GO:0005524">
    <property type="term" value="F:ATP binding"/>
    <property type="evidence" value="ECO:0007669"/>
    <property type="project" value="UniProtKB-KW"/>
</dbReference>
<feature type="transmembrane region" description="Helical" evidence="10">
    <location>
        <begin position="222"/>
        <end position="243"/>
    </location>
</feature>
<feature type="transmembrane region" description="Helical" evidence="10">
    <location>
        <begin position="1042"/>
        <end position="1059"/>
    </location>
</feature>
<feature type="transmembrane region" description="Helical" evidence="10">
    <location>
        <begin position="388"/>
        <end position="409"/>
    </location>
</feature>
<name>A0A5C3QL64_9AGAR</name>
<evidence type="ECO:0000256" key="8">
    <source>
        <dbReference type="ARBA" id="ARBA00023136"/>
    </source>
</evidence>
<dbReference type="FunFam" id="1.20.1560.10:FF:000010">
    <property type="entry name" value="Multidrug resistance-associated ABC transporter"/>
    <property type="match status" value="1"/>
</dbReference>
<feature type="domain" description="ABC transporter" evidence="11">
    <location>
        <begin position="1131"/>
        <end position="1369"/>
    </location>
</feature>
<sequence>MINPFNPKPAPPAFGGGKVVPEVKASYLSKIFFTWLTPFLYVGYSRPLEQDDLWEFPDERKTSQMTERVEAQFYARCPEDKRPRFMRERIAAEGLHSMESETDVGSTLDSKKKTEGAIPTTQPKQVKHDESLFKALFFSFKASILWAGVYKFVAEMLATTSPLVTRQFLNFLTASYAFHRFSDQQKEEATANGSNPQGVGYGIGLAFALFIMQETSSLSRTYYMITSMTVGMYTRTAMIGNIFRKSLRLSGKARLEHSVGHITTMISTDTSRLDRFMTMSHNLWVAPIQLLVGIGLLIGTLGYSALVGVGVLILGFPIQYLAVRVMMKQRQKGIGITDSRMRLTTEVLQGIRLIKYFSWEEFYSYHISELRRREIATIKKAAIARGGLFSMITFIPITASTLSFITYALTGHDLNVPIIFTSVQLFNVIRGPLIMLPLVLGSLAESLIAFRRISTFLKADELAEPYAVDRDSNIAVHVDADFAWEVVEKAESKFKTGDKTEKTNDKKMEKTKNEKASPVLPVTALDDEKASGKTAEKPFELMNLKMTVPKGSFVAIVGKVGSGKSSVLQSMIGEMRKTRGEVKLGGSIAYVPQTAWIKNLTLRENITFGKDDDEERFQSVVKACSLERDIEMLPQNEKTEIGEKGINLSGGQKARVSLARAAYSHTDIILMDDCLSAVDAYVGKAILENCILSGPLAGRTRVLVTHALHVLDKADYIYVVDNATIAEEGTYQDLTSRPTKLSALLEEYGSLEEAGEKDKEAEANKGPGDSEVKEVSKTNPALMQVEERNIGAVSLGVYRQYLRYAGGFIWVPFILLALLSMQGANVGGNLILSFWTGSQTGLGLAGFTEGKYIALYAALGVGQSILTFTTAVLWFFMTLAASLSLFKSALSHVLASPISMFDTTPIGRILSRFSRDQDIMDDDLPMMSFQFTFTFSSVGGTVFLVFYVFPLLGIIFAPMIVLYVSFFLFYRRTSVETKRLDSILRSKLYASYSESLTGLSTIRAYGIQDEAVASAERGLDWQNKAYYLTIGIQRWLSVRLDLFANTLVLGIALFAVGFRHSVNPAQIGVVLTYTLAVMIMFSDMVSQFAQTEQNMNAAERLLEYTTLAPEGDRTTANDPAEEWPTKGRIEFQTIDLAYRKNLPLVLKNVAFDIKEGEKVGIVGRTGAGKSSLLQALFRMVEVQSGKIVIDGVDISKIGLTALRKKLALVPQDSTLFLGTLRENLDPMQLRTDAELISVLQRAWLLPADGVSDPVAEAKFSLDATVGDEGGNYSAGEKQLLALARALAKNSRIIVLDEATSSVDVETDAKLQRTIQTEFEGSTLLCIAHRLNTIAYYDRVLVMDAGEVAEFDTVLNLFDREDSIFRSLCDEANLSRADIVKIRAQNKAMISGKLGSQEHLAVVDA</sequence>
<dbReference type="PROSITE" id="PS50893">
    <property type="entry name" value="ABC_TRANSPORTER_2"/>
    <property type="match status" value="2"/>
</dbReference>
<dbReference type="GO" id="GO:0140359">
    <property type="term" value="F:ABC-type transporter activity"/>
    <property type="evidence" value="ECO:0007669"/>
    <property type="project" value="InterPro"/>
</dbReference>
<dbReference type="FunFam" id="1.20.1560.10:FF:000006">
    <property type="entry name" value="ATP-binding cassette, sub-family C (CFTR/MRP), member 9"/>
    <property type="match status" value="1"/>
</dbReference>
<feature type="transmembrane region" description="Helical" evidence="10">
    <location>
        <begin position="854"/>
        <end position="877"/>
    </location>
</feature>
<keyword evidence="7 10" id="KW-1133">Transmembrane helix</keyword>